<dbReference type="FunFam" id="3.40.50.300:FF:000287">
    <property type="entry name" value="Multidrug ABC transporter ATP-binding protein"/>
    <property type="match status" value="1"/>
</dbReference>
<evidence type="ECO:0000313" key="14">
    <source>
        <dbReference type="Proteomes" id="UP000261111"/>
    </source>
</evidence>
<keyword evidence="2" id="KW-0813">Transport</keyword>
<evidence type="ECO:0000256" key="6">
    <source>
        <dbReference type="ARBA" id="ARBA00022989"/>
    </source>
</evidence>
<feature type="transmembrane region" description="Helical" evidence="8">
    <location>
        <begin position="20"/>
        <end position="44"/>
    </location>
</feature>
<protein>
    <submittedName>
        <fullName evidence="12">ABC transporter ATP-binding protein</fullName>
    </submittedName>
    <submittedName>
        <fullName evidence="11">Putative ABC transporter ATP-binding/permease</fullName>
        <ecNumber evidence="11">3.6.3.-</ecNumber>
    </submittedName>
</protein>
<evidence type="ECO:0000256" key="8">
    <source>
        <dbReference type="SAM" id="Phobius"/>
    </source>
</evidence>
<feature type="transmembrane region" description="Helical" evidence="8">
    <location>
        <begin position="157"/>
        <end position="176"/>
    </location>
</feature>
<dbReference type="Gene3D" id="1.20.1560.10">
    <property type="entry name" value="ABC transporter type 1, transmembrane domain"/>
    <property type="match status" value="1"/>
</dbReference>
<dbReference type="Proteomes" id="UP000095651">
    <property type="component" value="Unassembled WGS sequence"/>
</dbReference>
<dbReference type="InterPro" id="IPR011527">
    <property type="entry name" value="ABC1_TM_dom"/>
</dbReference>
<keyword evidence="5 11" id="KW-0067">ATP-binding</keyword>
<dbReference type="SMART" id="SM00382">
    <property type="entry name" value="AAA"/>
    <property type="match status" value="1"/>
</dbReference>
<dbReference type="GO" id="GO:0016887">
    <property type="term" value="F:ATP hydrolysis activity"/>
    <property type="evidence" value="ECO:0007669"/>
    <property type="project" value="InterPro"/>
</dbReference>
<feature type="domain" description="ABC transmembrane type-1" evidence="10">
    <location>
        <begin position="20"/>
        <end position="295"/>
    </location>
</feature>
<keyword evidence="11" id="KW-0378">Hydrolase</keyword>
<dbReference type="InterPro" id="IPR036640">
    <property type="entry name" value="ABC1_TM_sf"/>
</dbReference>
<proteinExistence type="predicted"/>
<dbReference type="RefSeq" id="WP_003500071.1">
    <property type="nucleotide sequence ID" value="NZ_CABIXC010000003.1"/>
</dbReference>
<evidence type="ECO:0000313" key="12">
    <source>
        <dbReference type="EMBL" id="RGC31537.1"/>
    </source>
</evidence>
<feature type="transmembrane region" description="Helical" evidence="8">
    <location>
        <begin position="245"/>
        <end position="265"/>
    </location>
</feature>
<reference evidence="11 13" key="1">
    <citation type="submission" date="2015-09" db="EMBL/GenBank/DDBJ databases">
        <authorList>
            <consortium name="Pathogen Informatics"/>
        </authorList>
    </citation>
    <scope>NUCLEOTIDE SEQUENCE [LARGE SCALE GENOMIC DNA]</scope>
    <source>
        <strain evidence="11 13">2789STDY5608850</strain>
    </source>
</reference>
<dbReference type="SUPFAM" id="SSF52540">
    <property type="entry name" value="P-loop containing nucleoside triphosphate hydrolases"/>
    <property type="match status" value="1"/>
</dbReference>
<dbReference type="InterPro" id="IPR003439">
    <property type="entry name" value="ABC_transporter-like_ATP-bd"/>
</dbReference>
<dbReference type="GeneID" id="86056436"/>
<name>A0A174BZ91_9FIRM</name>
<dbReference type="GO" id="GO:0005886">
    <property type="term" value="C:plasma membrane"/>
    <property type="evidence" value="ECO:0007669"/>
    <property type="project" value="UniProtKB-SubCell"/>
</dbReference>
<dbReference type="AlphaFoldDB" id="A0A174BZ91"/>
<dbReference type="InterPro" id="IPR027417">
    <property type="entry name" value="P-loop_NTPase"/>
</dbReference>
<evidence type="ECO:0000256" key="4">
    <source>
        <dbReference type="ARBA" id="ARBA00022741"/>
    </source>
</evidence>
<keyword evidence="7 8" id="KW-0472">Membrane</keyword>
<dbReference type="PROSITE" id="PS00211">
    <property type="entry name" value="ABC_TRANSPORTER_1"/>
    <property type="match status" value="1"/>
</dbReference>
<dbReference type="PROSITE" id="PS50893">
    <property type="entry name" value="ABC_TRANSPORTER_2"/>
    <property type="match status" value="1"/>
</dbReference>
<keyword evidence="3 8" id="KW-0812">Transmembrane</keyword>
<gene>
    <name evidence="11" type="primary">msbA_1</name>
    <name evidence="12" type="ORF">DWX41_12000</name>
    <name evidence="11" type="ORF">ERS852407_01787</name>
</gene>
<dbReference type="EMBL" id="QVIA01000012">
    <property type="protein sequence ID" value="RGC31537.1"/>
    <property type="molecule type" value="Genomic_DNA"/>
</dbReference>
<evidence type="ECO:0000256" key="3">
    <source>
        <dbReference type="ARBA" id="ARBA00022692"/>
    </source>
</evidence>
<evidence type="ECO:0000259" key="10">
    <source>
        <dbReference type="PROSITE" id="PS50929"/>
    </source>
</evidence>
<accession>A0A174BZ91</accession>
<dbReference type="Pfam" id="PF00664">
    <property type="entry name" value="ABC_membrane"/>
    <property type="match status" value="1"/>
</dbReference>
<sequence length="574" mass="64152">MLEMIRRIFKIAGRSRQKIIVGITFNILKSFFNGFMMFGVFWILLHLENLTPTIILQAFGVVLGSVIGRFFFQWMYDRTMSGTGYDIFRDYRLEIGEKLKQAPMGYFSEQNLGTIQTILTTTIADLEGYSMLAIEQMTSGVAMAALMSIMMFFFNPIIAILSLIGLLLGLLVLRWVRSRAAQYAPIYQEAQENLVSKTMEYIRGISVLRSFSKGEEGQREVRSAFQKKWDADYGQEKATAGVLRFYILVYKLMSCVLIAAAGLLFMAGKISLPYCLTFLFCAFTVYSDLETMGNSAFLSKKINTELDRLEEVTNIPQMDTSTDKLETSHYDITLDHVSFGYDKRQVIHDISLNIPEHTTCAIVGPSGSGKTTLCNLIARFWDVQDGAVRIGGKDVKNYTADSILEHISMVFQNVYLFHDSIENNIKFGKPDATHEEVEAAAKRACCHDFISALPDGYNTIIGEGGSTLSGGEKQRISIARAILKDAPIIILDEATSSVDPENEQALLSAISELTKNKTLISIAHRLSTVENADQIIVIDQGRIAQQGTHQSLISQEGIYRNFLNLKLASAGWQL</sequence>
<keyword evidence="6 8" id="KW-1133">Transmembrane helix</keyword>
<dbReference type="InterPro" id="IPR039421">
    <property type="entry name" value="Type_1_exporter"/>
</dbReference>
<dbReference type="EC" id="3.6.3.-" evidence="11"/>
<comment type="subcellular location">
    <subcellularLocation>
        <location evidence="1">Cell membrane</location>
        <topology evidence="1">Multi-pass membrane protein</topology>
    </subcellularLocation>
</comment>
<dbReference type="PANTHER" id="PTHR43394:SF1">
    <property type="entry name" value="ATP-BINDING CASSETTE SUB-FAMILY B MEMBER 10, MITOCHONDRIAL"/>
    <property type="match status" value="1"/>
</dbReference>
<dbReference type="InterPro" id="IPR017871">
    <property type="entry name" value="ABC_transporter-like_CS"/>
</dbReference>
<dbReference type="EMBL" id="CYZE01000003">
    <property type="protein sequence ID" value="CUO06412.1"/>
    <property type="molecule type" value="Genomic_DNA"/>
</dbReference>
<dbReference type="GO" id="GO:0005524">
    <property type="term" value="F:ATP binding"/>
    <property type="evidence" value="ECO:0007669"/>
    <property type="project" value="UniProtKB-KW"/>
</dbReference>
<reference evidence="12 14" key="2">
    <citation type="submission" date="2018-08" db="EMBL/GenBank/DDBJ databases">
        <title>A genome reference for cultivated species of the human gut microbiota.</title>
        <authorList>
            <person name="Zou Y."/>
            <person name="Xue W."/>
            <person name="Luo G."/>
        </authorList>
    </citation>
    <scope>NUCLEOTIDE SEQUENCE [LARGE SCALE GENOMIC DNA]</scope>
    <source>
        <strain evidence="12 14">AF19-21</strain>
    </source>
</reference>
<evidence type="ECO:0000313" key="11">
    <source>
        <dbReference type="EMBL" id="CUO06412.1"/>
    </source>
</evidence>
<dbReference type="Gene3D" id="3.40.50.300">
    <property type="entry name" value="P-loop containing nucleotide triphosphate hydrolases"/>
    <property type="match status" value="1"/>
</dbReference>
<keyword evidence="4" id="KW-0547">Nucleotide-binding</keyword>
<evidence type="ECO:0000256" key="7">
    <source>
        <dbReference type="ARBA" id="ARBA00023136"/>
    </source>
</evidence>
<evidence type="ECO:0000313" key="13">
    <source>
        <dbReference type="Proteomes" id="UP000095651"/>
    </source>
</evidence>
<dbReference type="SUPFAM" id="SSF90123">
    <property type="entry name" value="ABC transporter transmembrane region"/>
    <property type="match status" value="1"/>
</dbReference>
<evidence type="ECO:0000256" key="1">
    <source>
        <dbReference type="ARBA" id="ARBA00004651"/>
    </source>
</evidence>
<dbReference type="PANTHER" id="PTHR43394">
    <property type="entry name" value="ATP-DEPENDENT PERMEASE MDL1, MITOCHONDRIAL"/>
    <property type="match status" value="1"/>
</dbReference>
<feature type="transmembrane region" description="Helical" evidence="8">
    <location>
        <begin position="50"/>
        <end position="72"/>
    </location>
</feature>
<dbReference type="PROSITE" id="PS50929">
    <property type="entry name" value="ABC_TM1F"/>
    <property type="match status" value="1"/>
</dbReference>
<dbReference type="InterPro" id="IPR003593">
    <property type="entry name" value="AAA+_ATPase"/>
</dbReference>
<organism evidence="11 13">
    <name type="scientific">Hungatella hathewayi</name>
    <dbReference type="NCBI Taxonomy" id="154046"/>
    <lineage>
        <taxon>Bacteria</taxon>
        <taxon>Bacillati</taxon>
        <taxon>Bacillota</taxon>
        <taxon>Clostridia</taxon>
        <taxon>Lachnospirales</taxon>
        <taxon>Lachnospiraceae</taxon>
        <taxon>Hungatella</taxon>
    </lineage>
</organism>
<dbReference type="GO" id="GO:0015421">
    <property type="term" value="F:ABC-type oligopeptide transporter activity"/>
    <property type="evidence" value="ECO:0007669"/>
    <property type="project" value="TreeGrafter"/>
</dbReference>
<dbReference type="Pfam" id="PF00005">
    <property type="entry name" value="ABC_tran"/>
    <property type="match status" value="1"/>
</dbReference>
<feature type="domain" description="ABC transporter" evidence="9">
    <location>
        <begin position="332"/>
        <end position="565"/>
    </location>
</feature>
<evidence type="ECO:0000259" key="9">
    <source>
        <dbReference type="PROSITE" id="PS50893"/>
    </source>
</evidence>
<dbReference type="Proteomes" id="UP000261111">
    <property type="component" value="Unassembled WGS sequence"/>
</dbReference>
<evidence type="ECO:0000256" key="2">
    <source>
        <dbReference type="ARBA" id="ARBA00022448"/>
    </source>
</evidence>
<evidence type="ECO:0000256" key="5">
    <source>
        <dbReference type="ARBA" id="ARBA00022840"/>
    </source>
</evidence>